<keyword evidence="10" id="KW-1185">Reference proteome</keyword>
<dbReference type="Gene3D" id="3.30.1370.120">
    <property type="match status" value="1"/>
</dbReference>
<dbReference type="PRINTS" id="PR00811">
    <property type="entry name" value="BCTERIALGSPD"/>
</dbReference>
<evidence type="ECO:0000259" key="7">
    <source>
        <dbReference type="Pfam" id="PF00263"/>
    </source>
</evidence>
<keyword evidence="5" id="KW-0813">Transport</keyword>
<dbReference type="InterPro" id="IPR005644">
    <property type="entry name" value="NolW-like"/>
</dbReference>
<evidence type="ECO:0000313" key="10">
    <source>
        <dbReference type="Proteomes" id="UP001548590"/>
    </source>
</evidence>
<comment type="caution">
    <text evidence="9">The sequence shown here is derived from an EMBL/GenBank/DDBJ whole genome shotgun (WGS) entry which is preliminary data.</text>
</comment>
<comment type="similarity">
    <text evidence="4">Belongs to the bacterial secretin family.</text>
</comment>
<dbReference type="Pfam" id="PF03958">
    <property type="entry name" value="Secretin_N"/>
    <property type="match status" value="1"/>
</dbReference>
<dbReference type="Pfam" id="PF00263">
    <property type="entry name" value="Secretin"/>
    <property type="match status" value="1"/>
</dbReference>
<protein>
    <submittedName>
        <fullName evidence="9">Secretin N-terminal domain-containing protein</fullName>
    </submittedName>
</protein>
<evidence type="ECO:0000256" key="3">
    <source>
        <dbReference type="ARBA" id="ARBA00023136"/>
    </source>
</evidence>
<keyword evidence="2" id="KW-0732">Signal</keyword>
<feature type="compositionally biased region" description="Polar residues" evidence="6">
    <location>
        <begin position="582"/>
        <end position="609"/>
    </location>
</feature>
<organism evidence="9 10">
    <name type="scientific">Uliginosibacterium paludis</name>
    <dbReference type="NCBI Taxonomy" id="1615952"/>
    <lineage>
        <taxon>Bacteria</taxon>
        <taxon>Pseudomonadati</taxon>
        <taxon>Pseudomonadota</taxon>
        <taxon>Betaproteobacteria</taxon>
        <taxon>Rhodocyclales</taxon>
        <taxon>Zoogloeaceae</taxon>
        <taxon>Uliginosibacterium</taxon>
    </lineage>
</organism>
<dbReference type="PANTHER" id="PTHR30332:SF17">
    <property type="entry name" value="TYPE IV PILIATION SYSTEM PROTEIN DR_0774-RELATED"/>
    <property type="match status" value="1"/>
</dbReference>
<evidence type="ECO:0000256" key="4">
    <source>
        <dbReference type="RuleBase" id="RU004003"/>
    </source>
</evidence>
<comment type="subcellular location">
    <subcellularLocation>
        <location evidence="5">Cell outer membrane</location>
    </subcellularLocation>
    <subcellularLocation>
        <location evidence="1">Membrane</location>
    </subcellularLocation>
</comment>
<dbReference type="EMBL" id="JBEWLZ010000001">
    <property type="protein sequence ID" value="MET1488322.1"/>
    <property type="molecule type" value="Genomic_DNA"/>
</dbReference>
<reference evidence="9 10" key="1">
    <citation type="submission" date="2024-07" db="EMBL/GenBank/DDBJ databases">
        <title>Uliginosibacterium paludis KCTC:42655.</title>
        <authorList>
            <person name="Kim M.K."/>
        </authorList>
    </citation>
    <scope>NUCLEOTIDE SEQUENCE [LARGE SCALE GENOMIC DNA]</scope>
    <source>
        <strain evidence="9 10">KCTC 42655</strain>
    </source>
</reference>
<evidence type="ECO:0000256" key="6">
    <source>
        <dbReference type="SAM" id="MobiDB-lite"/>
    </source>
</evidence>
<dbReference type="PANTHER" id="PTHR30332">
    <property type="entry name" value="PROBABLE GENERAL SECRETION PATHWAY PROTEIN D"/>
    <property type="match status" value="1"/>
</dbReference>
<feature type="compositionally biased region" description="Basic and acidic residues" evidence="6">
    <location>
        <begin position="545"/>
        <end position="557"/>
    </location>
</feature>
<evidence type="ECO:0000256" key="2">
    <source>
        <dbReference type="ARBA" id="ARBA00022729"/>
    </source>
</evidence>
<dbReference type="InterPro" id="IPR004846">
    <property type="entry name" value="T2SS/T3SS_dom"/>
</dbReference>
<keyword evidence="3" id="KW-0472">Membrane</keyword>
<dbReference type="InterPro" id="IPR001775">
    <property type="entry name" value="GspD/PilQ"/>
</dbReference>
<gene>
    <name evidence="9" type="ORF">ABVT11_00680</name>
</gene>
<dbReference type="InterPro" id="IPR038591">
    <property type="entry name" value="NolW-like_sf"/>
</dbReference>
<feature type="domain" description="Type II/III secretion system secretin-like" evidence="7">
    <location>
        <begin position="383"/>
        <end position="545"/>
    </location>
</feature>
<name>A0ABV2CKI5_9RHOO</name>
<sequence length="617" mass="65944">MDKDKPIRLLPIAALMLTLVLQAGCAGSRPRTAEGVAAGKSAEAYATIRKASEDDPANTALRSEAAEAKTLQAQRLRRWAESAIAAGQPEEAMEAYRQLQALTGQYEGPALPPAKPGEVAGKAGGAVTLPVAEAARLDAPKPQPEVPPLERRVTLEFRNASVRSLFDVIGRTSGMNVIFDRDVPAELSTTVYLRNTTVRSAIEKIVLTSGLAWRELDEHTLLVYADDAGKQRDYQSLVVRSFQLANADAKFVANSLKTVLRFKDLVVDEKLNMIVVRDTPSAIAMAEKLVAMHDVPEPEVMLEVAILEVSKGHLQNLGVAWPQSMALTPLARNVSTTSSTTDTTSGYVSSSSTNTLTLRDLYNLTPASLGMSIGSTTLNFGATDNKVNVLANPRIRAKNREKAKILIGERVPNISSTATSNGVTSQNITYVDVGLKLDVEPQIFPGNEIALKIGMEVSSINSTIQNSSSGTVAYRIGTRNASTVLRLKDGENQILAGLIQDSDKKTVTKVPLLGDIPILGHLFRSDSDDKGKTEIVLSITPRLIRGNDMRGSDDTRFDAGTVSSVRGRRDGDSGGGGGITVDTPSQQPVQQSQGAGYQDGRQQQGNPSSRGFGGSVD</sequence>
<feature type="domain" description="NolW-like" evidence="8">
    <location>
        <begin position="239"/>
        <end position="298"/>
    </location>
</feature>
<accession>A0ABV2CKI5</accession>
<evidence type="ECO:0000259" key="8">
    <source>
        <dbReference type="Pfam" id="PF03958"/>
    </source>
</evidence>
<dbReference type="PRINTS" id="PR01032">
    <property type="entry name" value="PHAGEIV"/>
</dbReference>
<dbReference type="RefSeq" id="WP_345926339.1">
    <property type="nucleotide sequence ID" value="NZ_JBDIVF010000003.1"/>
</dbReference>
<evidence type="ECO:0000313" key="9">
    <source>
        <dbReference type="EMBL" id="MET1488322.1"/>
    </source>
</evidence>
<dbReference type="InterPro" id="IPR050810">
    <property type="entry name" value="Bact_Secretion_Sys_Channel"/>
</dbReference>
<feature type="region of interest" description="Disordered" evidence="6">
    <location>
        <begin position="545"/>
        <end position="617"/>
    </location>
</feature>
<proteinExistence type="inferred from homology"/>
<dbReference type="Proteomes" id="UP001548590">
    <property type="component" value="Unassembled WGS sequence"/>
</dbReference>
<evidence type="ECO:0000256" key="1">
    <source>
        <dbReference type="ARBA" id="ARBA00004370"/>
    </source>
</evidence>
<evidence type="ECO:0000256" key="5">
    <source>
        <dbReference type="RuleBase" id="RU004004"/>
    </source>
</evidence>